<gene>
    <name evidence="1" type="ordered locus">Psta_1829</name>
</gene>
<dbReference type="KEGG" id="psl:Psta_1829"/>
<proteinExistence type="predicted"/>
<evidence type="ECO:0000313" key="2">
    <source>
        <dbReference type="Proteomes" id="UP000001887"/>
    </source>
</evidence>
<organism evidence="1 2">
    <name type="scientific">Pirellula staleyi (strain ATCC 27377 / DSM 6068 / ICPB 4128)</name>
    <name type="common">Pirella staleyi</name>
    <dbReference type="NCBI Taxonomy" id="530564"/>
    <lineage>
        <taxon>Bacteria</taxon>
        <taxon>Pseudomonadati</taxon>
        <taxon>Planctomycetota</taxon>
        <taxon>Planctomycetia</taxon>
        <taxon>Pirellulales</taxon>
        <taxon>Pirellulaceae</taxon>
        <taxon>Pirellula</taxon>
    </lineage>
</organism>
<name>D2QZM0_PIRSD</name>
<dbReference type="EMBL" id="CP001848">
    <property type="protein sequence ID" value="ADB16503.1"/>
    <property type="molecule type" value="Genomic_DNA"/>
</dbReference>
<protein>
    <submittedName>
        <fullName evidence="1">Uncharacterized protein</fullName>
    </submittedName>
</protein>
<keyword evidence="2" id="KW-1185">Reference proteome</keyword>
<dbReference type="HOGENOM" id="CLU_2956623_0_0_0"/>
<reference evidence="1 2" key="1">
    <citation type="journal article" date="2009" name="Stand. Genomic Sci.">
        <title>Complete genome sequence of Pirellula staleyi type strain (ATCC 27377).</title>
        <authorList>
            <person name="Clum A."/>
            <person name="Tindall B.J."/>
            <person name="Sikorski J."/>
            <person name="Ivanova N."/>
            <person name="Mavrommatis K."/>
            <person name="Lucas S."/>
            <person name="Glavina del Rio T."/>
            <person name="Nolan M."/>
            <person name="Chen F."/>
            <person name="Tice H."/>
            <person name="Pitluck S."/>
            <person name="Cheng J.F."/>
            <person name="Chertkov O."/>
            <person name="Brettin T."/>
            <person name="Han C."/>
            <person name="Detter J.C."/>
            <person name="Kuske C."/>
            <person name="Bruce D."/>
            <person name="Goodwin L."/>
            <person name="Ovchinikova G."/>
            <person name="Pati A."/>
            <person name="Mikhailova N."/>
            <person name="Chen A."/>
            <person name="Palaniappan K."/>
            <person name="Land M."/>
            <person name="Hauser L."/>
            <person name="Chang Y.J."/>
            <person name="Jeffries C.D."/>
            <person name="Chain P."/>
            <person name="Rohde M."/>
            <person name="Goker M."/>
            <person name="Bristow J."/>
            <person name="Eisen J.A."/>
            <person name="Markowitz V."/>
            <person name="Hugenholtz P."/>
            <person name="Kyrpides N.C."/>
            <person name="Klenk H.P."/>
            <person name="Lapidus A."/>
        </authorList>
    </citation>
    <scope>NUCLEOTIDE SEQUENCE [LARGE SCALE GENOMIC DNA]</scope>
    <source>
        <strain evidence="2">ATCC 27377 / DSM 6068 / ICPB 4128</strain>
    </source>
</reference>
<sequence length="59" mass="6598">MVFFEVQKLFTQGSSSTAFYWESCTKFLEKIETESLARCLCRGNLASLVVAALTAQKTL</sequence>
<evidence type="ECO:0000313" key="1">
    <source>
        <dbReference type="EMBL" id="ADB16503.1"/>
    </source>
</evidence>
<dbReference type="AlphaFoldDB" id="D2QZM0"/>
<dbReference type="Proteomes" id="UP000001887">
    <property type="component" value="Chromosome"/>
</dbReference>
<accession>D2QZM0</accession>